<accession>A0A0E9U128</accession>
<protein>
    <submittedName>
        <fullName evidence="1">Uncharacterized protein</fullName>
    </submittedName>
</protein>
<name>A0A0E9U128_ANGAN</name>
<sequence length="19" mass="2323">MWLGNCSYVSFHRILLKRV</sequence>
<proteinExistence type="predicted"/>
<reference evidence="1" key="2">
    <citation type="journal article" date="2015" name="Fish Shellfish Immunol.">
        <title>Early steps in the European eel (Anguilla anguilla)-Vibrio vulnificus interaction in the gills: Role of the RtxA13 toxin.</title>
        <authorList>
            <person name="Callol A."/>
            <person name="Pajuelo D."/>
            <person name="Ebbesson L."/>
            <person name="Teles M."/>
            <person name="MacKenzie S."/>
            <person name="Amaro C."/>
        </authorList>
    </citation>
    <scope>NUCLEOTIDE SEQUENCE</scope>
</reference>
<evidence type="ECO:0000313" key="1">
    <source>
        <dbReference type="EMBL" id="JAH58693.1"/>
    </source>
</evidence>
<dbReference type="AlphaFoldDB" id="A0A0E9U128"/>
<organism evidence="1">
    <name type="scientific">Anguilla anguilla</name>
    <name type="common">European freshwater eel</name>
    <name type="synonym">Muraena anguilla</name>
    <dbReference type="NCBI Taxonomy" id="7936"/>
    <lineage>
        <taxon>Eukaryota</taxon>
        <taxon>Metazoa</taxon>
        <taxon>Chordata</taxon>
        <taxon>Craniata</taxon>
        <taxon>Vertebrata</taxon>
        <taxon>Euteleostomi</taxon>
        <taxon>Actinopterygii</taxon>
        <taxon>Neopterygii</taxon>
        <taxon>Teleostei</taxon>
        <taxon>Anguilliformes</taxon>
        <taxon>Anguillidae</taxon>
        <taxon>Anguilla</taxon>
    </lineage>
</organism>
<dbReference type="EMBL" id="GBXM01049884">
    <property type="protein sequence ID" value="JAH58693.1"/>
    <property type="molecule type" value="Transcribed_RNA"/>
</dbReference>
<reference evidence="1" key="1">
    <citation type="submission" date="2014-11" db="EMBL/GenBank/DDBJ databases">
        <authorList>
            <person name="Amaro Gonzalez C."/>
        </authorList>
    </citation>
    <scope>NUCLEOTIDE SEQUENCE</scope>
</reference>